<dbReference type="Gene3D" id="3.30.230.10">
    <property type="match status" value="1"/>
</dbReference>
<dbReference type="SUPFAM" id="SSF52540">
    <property type="entry name" value="P-loop containing nucleoside triphosphate hydrolases"/>
    <property type="match status" value="1"/>
</dbReference>
<evidence type="ECO:0000313" key="5">
    <source>
        <dbReference type="Proteomes" id="UP000319342"/>
    </source>
</evidence>
<accession>A0A518D2K7</accession>
<dbReference type="InterPro" id="IPR003593">
    <property type="entry name" value="AAA+_ATPase"/>
</dbReference>
<dbReference type="InterPro" id="IPR045006">
    <property type="entry name" value="CHLI-like"/>
</dbReference>
<protein>
    <submittedName>
        <fullName evidence="4">Competence protein ComM</fullName>
    </submittedName>
</protein>
<dbReference type="NCBIfam" id="TIGR00368">
    <property type="entry name" value="YifB family Mg chelatase-like AAA ATPase"/>
    <property type="match status" value="1"/>
</dbReference>
<feature type="domain" description="AAA+ ATPase" evidence="3">
    <location>
        <begin position="240"/>
        <end position="400"/>
    </location>
</feature>
<dbReference type="GO" id="GO:0005524">
    <property type="term" value="F:ATP binding"/>
    <property type="evidence" value="ECO:0007669"/>
    <property type="project" value="InterPro"/>
</dbReference>
<evidence type="ECO:0000256" key="1">
    <source>
        <dbReference type="ARBA" id="ARBA00006354"/>
    </source>
</evidence>
<dbReference type="InterPro" id="IPR000523">
    <property type="entry name" value="Mg_chelatse_chII-like_cat_dom"/>
</dbReference>
<sequence length="533" mass="56592">MSIARIHGICLVGARAEAIVVEARFRAASSETADRARTEVVLSGLPDPVLRESRGRVLCALESAGIGLPPGRLVLNLQPAGMRKRGEQLDLALAMAAATACGHLDPAWVSRHLFLGELGIDGRLVDVPGGLAAADTATRLGLVGLVAPPRTAAEARHLPGTRALAAVDLIGVLDALLASEGENQIERSTRGTRSEDDGGDRAADETTARSPERHERAVASLAAIRGQDAPKSALEVAAAGGHGLLFSGPPGAGKSMLARALAELMPPLRNDERVELTRVVSALGEWPGGLAERRPFRAPHHTTSHVGLVGGGNPPTAGEITRAHLGVLFLDELAEFGREALEALREPLETGWMHVARAGHACELPARFQLVAATNPCPCGYLDHPTRRCRDSVGSVRRYRERLSGPVLDRIDLRVAVRPAAARDVAAARAPTSSEREVEAQRVARVDAARGRMLARQGPRSNARLTPDELDRWAPLDSESVDLLERAARSDALSARAIHATRRVARSLADLAGRERIEREDVAAAIALRGPEP</sequence>
<dbReference type="InterPro" id="IPR020568">
    <property type="entry name" value="Ribosomal_Su5_D2-typ_SF"/>
</dbReference>
<evidence type="ECO:0000256" key="2">
    <source>
        <dbReference type="SAM" id="MobiDB-lite"/>
    </source>
</evidence>
<dbReference type="SMART" id="SM00382">
    <property type="entry name" value="AAA"/>
    <property type="match status" value="1"/>
</dbReference>
<feature type="compositionally biased region" description="Basic and acidic residues" evidence="2">
    <location>
        <begin position="184"/>
        <end position="214"/>
    </location>
</feature>
<organism evidence="4 5">
    <name type="scientific">Rohdeia mirabilis</name>
    <dbReference type="NCBI Taxonomy" id="2528008"/>
    <lineage>
        <taxon>Bacteria</taxon>
        <taxon>Pseudomonadati</taxon>
        <taxon>Planctomycetota</taxon>
        <taxon>Planctomycetia</taxon>
        <taxon>Planctomycetia incertae sedis</taxon>
        <taxon>Rohdeia</taxon>
    </lineage>
</organism>
<feature type="region of interest" description="Disordered" evidence="2">
    <location>
        <begin position="183"/>
        <end position="214"/>
    </location>
</feature>
<dbReference type="RefSeq" id="WP_419185944.1">
    <property type="nucleotide sequence ID" value="NZ_CP036290.1"/>
</dbReference>
<dbReference type="Pfam" id="PF01078">
    <property type="entry name" value="Mg_chelatase"/>
    <property type="match status" value="1"/>
</dbReference>
<comment type="similarity">
    <text evidence="1">Belongs to the Mg-chelatase subunits D/I family. ComM subfamily.</text>
</comment>
<dbReference type="Pfam" id="PF13541">
    <property type="entry name" value="ChlI"/>
    <property type="match status" value="1"/>
</dbReference>
<dbReference type="AlphaFoldDB" id="A0A518D2K7"/>
<dbReference type="EMBL" id="CP036290">
    <property type="protein sequence ID" value="QDU85704.1"/>
    <property type="molecule type" value="Genomic_DNA"/>
</dbReference>
<dbReference type="Proteomes" id="UP000319342">
    <property type="component" value="Chromosome"/>
</dbReference>
<dbReference type="Gene3D" id="3.40.50.300">
    <property type="entry name" value="P-loop containing nucleotide triphosphate hydrolases"/>
    <property type="match status" value="1"/>
</dbReference>
<proteinExistence type="inferred from homology"/>
<evidence type="ECO:0000313" key="4">
    <source>
        <dbReference type="EMBL" id="QDU85704.1"/>
    </source>
</evidence>
<dbReference type="PANTHER" id="PTHR32039">
    <property type="entry name" value="MAGNESIUM-CHELATASE SUBUNIT CHLI"/>
    <property type="match status" value="1"/>
</dbReference>
<reference evidence="4 5" key="1">
    <citation type="submission" date="2019-02" db="EMBL/GenBank/DDBJ databases">
        <title>Deep-cultivation of Planctomycetes and their phenomic and genomic characterization uncovers novel biology.</title>
        <authorList>
            <person name="Wiegand S."/>
            <person name="Jogler M."/>
            <person name="Boedeker C."/>
            <person name="Pinto D."/>
            <person name="Vollmers J."/>
            <person name="Rivas-Marin E."/>
            <person name="Kohn T."/>
            <person name="Peeters S.H."/>
            <person name="Heuer A."/>
            <person name="Rast P."/>
            <person name="Oberbeckmann S."/>
            <person name="Bunk B."/>
            <person name="Jeske O."/>
            <person name="Meyerdierks A."/>
            <person name="Storesund J.E."/>
            <person name="Kallscheuer N."/>
            <person name="Luecker S."/>
            <person name="Lage O.M."/>
            <person name="Pohl T."/>
            <person name="Merkel B.J."/>
            <person name="Hornburger P."/>
            <person name="Mueller R.-W."/>
            <person name="Bruemmer F."/>
            <person name="Labrenz M."/>
            <person name="Spormann A.M."/>
            <person name="Op den Camp H."/>
            <person name="Overmann J."/>
            <person name="Amann R."/>
            <person name="Jetten M.S.M."/>
            <person name="Mascher T."/>
            <person name="Medema M.H."/>
            <person name="Devos D.P."/>
            <person name="Kaster A.-K."/>
            <person name="Ovreas L."/>
            <person name="Rohde M."/>
            <person name="Galperin M.Y."/>
            <person name="Jogler C."/>
        </authorList>
    </citation>
    <scope>NUCLEOTIDE SEQUENCE [LARGE SCALE GENOMIC DNA]</scope>
    <source>
        <strain evidence="4 5">Pla163</strain>
    </source>
</reference>
<dbReference type="InterPro" id="IPR014721">
    <property type="entry name" value="Ribsml_uS5_D2-typ_fold_subgr"/>
</dbReference>
<gene>
    <name evidence="4" type="primary">comM</name>
    <name evidence="4" type="ORF">Pla163_28370</name>
</gene>
<dbReference type="InterPro" id="IPR025158">
    <property type="entry name" value="Mg_chelat-rel_C"/>
</dbReference>
<dbReference type="PANTHER" id="PTHR32039:SF7">
    <property type="entry name" value="COMPETENCE PROTEIN COMM"/>
    <property type="match status" value="1"/>
</dbReference>
<dbReference type="InterPro" id="IPR027417">
    <property type="entry name" value="P-loop_NTPase"/>
</dbReference>
<dbReference type="InterPro" id="IPR004482">
    <property type="entry name" value="Mg_chelat-rel"/>
</dbReference>
<name>A0A518D2K7_9BACT</name>
<evidence type="ECO:0000259" key="3">
    <source>
        <dbReference type="SMART" id="SM00382"/>
    </source>
</evidence>
<keyword evidence="5" id="KW-1185">Reference proteome</keyword>
<dbReference type="Pfam" id="PF13335">
    <property type="entry name" value="Mg_chelatase_C"/>
    <property type="match status" value="1"/>
</dbReference>
<dbReference type="SUPFAM" id="SSF54211">
    <property type="entry name" value="Ribosomal protein S5 domain 2-like"/>
    <property type="match status" value="1"/>
</dbReference>